<evidence type="ECO:0000313" key="2">
    <source>
        <dbReference type="EMBL" id="RZC76417.1"/>
    </source>
</evidence>
<keyword evidence="1" id="KW-1133">Transmembrane helix</keyword>
<keyword evidence="1" id="KW-0472">Membrane</keyword>
<name>A0A4Y7KUF1_PAPSO</name>
<feature type="transmembrane region" description="Helical" evidence="1">
    <location>
        <begin position="43"/>
        <end position="61"/>
    </location>
</feature>
<dbReference type="GO" id="GO:0007005">
    <property type="term" value="P:mitochondrion organization"/>
    <property type="evidence" value="ECO:0007669"/>
    <property type="project" value="InterPro"/>
</dbReference>
<proteinExistence type="predicted"/>
<dbReference type="STRING" id="3469.A0A4Y7KUF1"/>
<reference evidence="2 3" key="1">
    <citation type="journal article" date="2018" name="Science">
        <title>The opium poppy genome and morphinan production.</title>
        <authorList>
            <person name="Guo L."/>
            <person name="Winzer T."/>
            <person name="Yang X."/>
            <person name="Li Y."/>
            <person name="Ning Z."/>
            <person name="He Z."/>
            <person name="Teodor R."/>
            <person name="Lu Y."/>
            <person name="Bowser T.A."/>
            <person name="Graham I.A."/>
            <person name="Ye K."/>
        </authorList>
    </citation>
    <scope>NUCLEOTIDE SEQUENCE [LARGE SCALE GENOMIC DNA]</scope>
    <source>
        <strain evidence="3">cv. HN1</strain>
        <tissue evidence="2">Leaves</tissue>
    </source>
</reference>
<keyword evidence="1" id="KW-0812">Transmembrane</keyword>
<protein>
    <submittedName>
        <fullName evidence="2">Uncharacterized protein</fullName>
    </submittedName>
</protein>
<dbReference type="PANTHER" id="PTHR13391">
    <property type="entry name" value="MITOCHONDRIAL DISTRIBUTION REGULATOR MISATO"/>
    <property type="match status" value="1"/>
</dbReference>
<gene>
    <name evidence="2" type="ORF">C5167_000504</name>
</gene>
<dbReference type="EMBL" id="CM010723">
    <property type="protein sequence ID" value="RZC76417.1"/>
    <property type="molecule type" value="Genomic_DNA"/>
</dbReference>
<dbReference type="Proteomes" id="UP000316621">
    <property type="component" value="Chromosome 9"/>
</dbReference>
<dbReference type="Gramene" id="RZC76417">
    <property type="protein sequence ID" value="RZC76417"/>
    <property type="gene ID" value="C5167_000504"/>
</dbReference>
<accession>A0A4Y7KUF1</accession>
<keyword evidence="3" id="KW-1185">Reference proteome</keyword>
<organism evidence="2 3">
    <name type="scientific">Papaver somniferum</name>
    <name type="common">Opium poppy</name>
    <dbReference type="NCBI Taxonomy" id="3469"/>
    <lineage>
        <taxon>Eukaryota</taxon>
        <taxon>Viridiplantae</taxon>
        <taxon>Streptophyta</taxon>
        <taxon>Embryophyta</taxon>
        <taxon>Tracheophyta</taxon>
        <taxon>Spermatophyta</taxon>
        <taxon>Magnoliopsida</taxon>
        <taxon>Ranunculales</taxon>
        <taxon>Papaveraceae</taxon>
        <taxon>Papaveroideae</taxon>
        <taxon>Papaver</taxon>
    </lineage>
</organism>
<dbReference type="InterPro" id="IPR049942">
    <property type="entry name" value="DML1/Misato"/>
</dbReference>
<dbReference type="GO" id="GO:0005737">
    <property type="term" value="C:cytoplasm"/>
    <property type="evidence" value="ECO:0007669"/>
    <property type="project" value="TreeGrafter"/>
</dbReference>
<dbReference type="PANTHER" id="PTHR13391:SF0">
    <property type="entry name" value="PROTEIN MISATO HOMOLOG 1"/>
    <property type="match status" value="1"/>
</dbReference>
<dbReference type="AlphaFoldDB" id="A0A4Y7KUF1"/>
<evidence type="ECO:0000313" key="3">
    <source>
        <dbReference type="Proteomes" id="UP000316621"/>
    </source>
</evidence>
<evidence type="ECO:0000256" key="1">
    <source>
        <dbReference type="SAM" id="Phobius"/>
    </source>
</evidence>
<sequence length="232" mass="24926">MYDLNVLADDPHGDEVFTNQSMAMDVLYFSAETHQAVGSMSSHGSFIMMFLHLILLMYIYGKVMLPERDAFSEGSRVDEGVRGYGSLHKSVTIFRLHIDDAKPFYSSAVYAAALHSVSLSFRIAPVGPNADSRDVAGAVDVNGIFQMLAGQARQNIVAILNVAMPAPLIGGASQRSFQGSLTSDVKEDAEDSYEVESMAIHGALHSGSQPGRSSLDAHSVPMAARLRSSNAV</sequence>